<keyword evidence="3" id="KW-1185">Reference proteome</keyword>
<dbReference type="Proteomes" id="UP000199701">
    <property type="component" value="Unassembled WGS sequence"/>
</dbReference>
<dbReference type="GO" id="GO:0006508">
    <property type="term" value="P:proteolysis"/>
    <property type="evidence" value="ECO:0007669"/>
    <property type="project" value="InterPro"/>
</dbReference>
<dbReference type="GO" id="GO:0004180">
    <property type="term" value="F:carboxypeptidase activity"/>
    <property type="evidence" value="ECO:0007669"/>
    <property type="project" value="UniProtKB-KW"/>
</dbReference>
<gene>
    <name evidence="2" type="ORF">SAMN05421659_11234</name>
</gene>
<evidence type="ECO:0000313" key="2">
    <source>
        <dbReference type="EMBL" id="SEW35920.1"/>
    </source>
</evidence>
<dbReference type="PANTHER" id="PTHR34385">
    <property type="entry name" value="D-ALANYL-D-ALANINE CARBOXYPEPTIDASE"/>
    <property type="match status" value="1"/>
</dbReference>
<protein>
    <submittedName>
        <fullName evidence="2">D-alanyl-D-alanine dipeptidase/carboxypeptidase</fullName>
    </submittedName>
</protein>
<evidence type="ECO:0000313" key="3">
    <source>
        <dbReference type="Proteomes" id="UP000199701"/>
    </source>
</evidence>
<feature type="domain" description="D-alanyl-D-alanine carboxypeptidase-like core" evidence="1">
    <location>
        <begin position="65"/>
        <end position="171"/>
    </location>
</feature>
<dbReference type="AlphaFoldDB" id="A0A1I0R5W0"/>
<dbReference type="Pfam" id="PF02557">
    <property type="entry name" value="VanY"/>
    <property type="match status" value="1"/>
</dbReference>
<dbReference type="OrthoDB" id="9792074at2"/>
<dbReference type="PANTHER" id="PTHR34385:SF1">
    <property type="entry name" value="PEPTIDOGLYCAN L-ALANYL-D-GLUTAMATE ENDOPEPTIDASE CWLK"/>
    <property type="match status" value="1"/>
</dbReference>
<dbReference type="SUPFAM" id="SSF55166">
    <property type="entry name" value="Hedgehog/DD-peptidase"/>
    <property type="match status" value="1"/>
</dbReference>
<dbReference type="InterPro" id="IPR003709">
    <property type="entry name" value="VanY-like_core_dom"/>
</dbReference>
<sequence length="253" mass="29156">MTTLILNRNDVHTGNLILVNAKYPIKSESNIGIISADENHSNILMELGARTAMSHILSDMNCIDEIVLVSGYRSNEEQEQIYAKSLSESGRVFTEKYVALPQCSEHQTGYAIDLGLKKDVIDFIRPNFPYDGICDKFRKRAPKYGFIERYQSGKEAITGIAHEPWHFRFVGYPHSEIMTTKGLSFEEYIEDIKQYPYDGEHLEIIRGKRTIEIFYAPILLYKQIKLNMPENCLYQVSGNNVDGFIITLWRQEE</sequence>
<organism evidence="2 3">
    <name type="scientific">[Clostridium] fimetarium</name>
    <dbReference type="NCBI Taxonomy" id="99656"/>
    <lineage>
        <taxon>Bacteria</taxon>
        <taxon>Bacillati</taxon>
        <taxon>Bacillota</taxon>
        <taxon>Clostridia</taxon>
        <taxon>Lachnospirales</taxon>
        <taxon>Lachnospiraceae</taxon>
    </lineage>
</organism>
<dbReference type="STRING" id="99656.SAMN05421659_11234"/>
<keyword evidence="2" id="KW-0121">Carboxypeptidase</keyword>
<dbReference type="InterPro" id="IPR052179">
    <property type="entry name" value="DD-CPase-like"/>
</dbReference>
<dbReference type="EMBL" id="FOJI01000012">
    <property type="protein sequence ID" value="SEW35920.1"/>
    <property type="molecule type" value="Genomic_DNA"/>
</dbReference>
<dbReference type="Gene3D" id="3.30.1380.10">
    <property type="match status" value="1"/>
</dbReference>
<keyword evidence="2" id="KW-0645">Protease</keyword>
<accession>A0A1I0R5W0</accession>
<proteinExistence type="predicted"/>
<reference evidence="2 3" key="1">
    <citation type="submission" date="2016-10" db="EMBL/GenBank/DDBJ databases">
        <authorList>
            <person name="de Groot N.N."/>
        </authorList>
    </citation>
    <scope>NUCLEOTIDE SEQUENCE [LARGE SCALE GENOMIC DNA]</scope>
    <source>
        <strain evidence="2 3">DSM 9179</strain>
    </source>
</reference>
<keyword evidence="2" id="KW-0378">Hydrolase</keyword>
<dbReference type="InterPro" id="IPR009045">
    <property type="entry name" value="Zn_M74/Hedgehog-like"/>
</dbReference>
<evidence type="ECO:0000259" key="1">
    <source>
        <dbReference type="Pfam" id="PF02557"/>
    </source>
</evidence>
<name>A0A1I0R5W0_9FIRM</name>
<dbReference type="Gene3D" id="3.30.200.180">
    <property type="match status" value="1"/>
</dbReference>
<dbReference type="RefSeq" id="WP_092455362.1">
    <property type="nucleotide sequence ID" value="NZ_FOJI01000012.1"/>
</dbReference>